<dbReference type="RefSeq" id="WP_086088530.1">
    <property type="nucleotide sequence ID" value="NZ_CP021112.1"/>
</dbReference>
<evidence type="ECO:0000256" key="1">
    <source>
        <dbReference type="SAM" id="MobiDB-lite"/>
    </source>
</evidence>
<dbReference type="Proteomes" id="UP000194137">
    <property type="component" value="Chromosome"/>
</dbReference>
<organism evidence="3 4">
    <name type="scientific">Pseudorhodoplanes sinuspersici</name>
    <dbReference type="NCBI Taxonomy" id="1235591"/>
    <lineage>
        <taxon>Bacteria</taxon>
        <taxon>Pseudomonadati</taxon>
        <taxon>Pseudomonadota</taxon>
        <taxon>Alphaproteobacteria</taxon>
        <taxon>Hyphomicrobiales</taxon>
        <taxon>Pseudorhodoplanes</taxon>
    </lineage>
</organism>
<feature type="compositionally biased region" description="Basic and acidic residues" evidence="1">
    <location>
        <begin position="56"/>
        <end position="74"/>
    </location>
</feature>
<keyword evidence="2" id="KW-0732">Signal</keyword>
<feature type="compositionally biased region" description="Basic and acidic residues" evidence="1">
    <location>
        <begin position="124"/>
        <end position="150"/>
    </location>
</feature>
<feature type="chain" id="PRO_5043702687" evidence="2">
    <location>
        <begin position="27"/>
        <end position="246"/>
    </location>
</feature>
<feature type="compositionally biased region" description="Polar residues" evidence="1">
    <location>
        <begin position="82"/>
        <end position="101"/>
    </location>
</feature>
<name>A0A1W6ZS34_9HYPH</name>
<dbReference type="Gene3D" id="3.10.450.160">
    <property type="entry name" value="inner membrane protein cigr"/>
    <property type="match status" value="1"/>
</dbReference>
<gene>
    <name evidence="3" type="ORF">CAK95_14365</name>
</gene>
<dbReference type="AlphaFoldDB" id="A0A1W6ZS34"/>
<feature type="signal peptide" evidence="2">
    <location>
        <begin position="1"/>
        <end position="26"/>
    </location>
</feature>
<feature type="compositionally biased region" description="Low complexity" evidence="1">
    <location>
        <begin position="151"/>
        <end position="164"/>
    </location>
</feature>
<feature type="compositionally biased region" description="Low complexity" evidence="1">
    <location>
        <begin position="26"/>
        <end position="40"/>
    </location>
</feature>
<dbReference type="InterPro" id="IPR006311">
    <property type="entry name" value="TAT_signal"/>
</dbReference>
<dbReference type="Pfam" id="PF06823">
    <property type="entry name" value="DUF1236"/>
    <property type="match status" value="1"/>
</dbReference>
<proteinExistence type="predicted"/>
<evidence type="ECO:0000313" key="3">
    <source>
        <dbReference type="EMBL" id="ARQ00133.1"/>
    </source>
</evidence>
<dbReference type="STRING" id="1235591.CAK95_14365"/>
<reference evidence="3 4" key="1">
    <citation type="submission" date="2017-05" db="EMBL/GenBank/DDBJ databases">
        <title>Full genome sequence of Pseudorhodoplanes sinuspersici.</title>
        <authorList>
            <person name="Dastgheib S.M.M."/>
            <person name="Shavandi M."/>
            <person name="Tirandaz H."/>
        </authorList>
    </citation>
    <scope>NUCLEOTIDE SEQUENCE [LARGE SCALE GENOMIC DNA]</scope>
    <source>
        <strain evidence="3 4">RIPI110</strain>
    </source>
</reference>
<evidence type="ECO:0000256" key="2">
    <source>
        <dbReference type="SAM" id="SignalP"/>
    </source>
</evidence>
<sequence>MTNTRKMLLTSVAAAALIAGVGVVSAQAPPAPAAQQNAPAEKMGPALRETQASPDTRPDQKASEPKADIKKDKGAQAPAPATKSTTDQAPDSKSKATTGQAPAQDDKKSRGTSSETKSPGKTSSDMKADTKTKADTKADAKSSEKADDTKAATTGQGAAGTAATLSTEQRTTIRTVIKQQNVQPMTNVNFSISVGGRVPRTVNFHPVPVELVQIYPHWRGYDYILVGDQIIVVNPRTYEIVAVLDA</sequence>
<keyword evidence="4" id="KW-1185">Reference proteome</keyword>
<dbReference type="OrthoDB" id="102964at2"/>
<feature type="region of interest" description="Disordered" evidence="1">
    <location>
        <begin position="26"/>
        <end position="167"/>
    </location>
</feature>
<dbReference type="PROSITE" id="PS51318">
    <property type="entry name" value="TAT"/>
    <property type="match status" value="1"/>
</dbReference>
<evidence type="ECO:0000313" key="4">
    <source>
        <dbReference type="Proteomes" id="UP000194137"/>
    </source>
</evidence>
<feature type="compositionally biased region" description="Polar residues" evidence="1">
    <location>
        <begin position="111"/>
        <end position="123"/>
    </location>
</feature>
<dbReference type="KEGG" id="psin:CAK95_14365"/>
<dbReference type="EMBL" id="CP021112">
    <property type="protein sequence ID" value="ARQ00133.1"/>
    <property type="molecule type" value="Genomic_DNA"/>
</dbReference>
<dbReference type="InterPro" id="IPR009642">
    <property type="entry name" value="DUF1236"/>
</dbReference>
<accession>A0A1W6ZS34</accession>
<protein>
    <submittedName>
        <fullName evidence="3">Uncharacterized protein</fullName>
    </submittedName>
</protein>